<feature type="transmembrane region" description="Helical" evidence="1">
    <location>
        <begin position="6"/>
        <end position="25"/>
    </location>
</feature>
<dbReference type="KEGG" id="ail:FLP10_00525"/>
<dbReference type="Proteomes" id="UP000324678">
    <property type="component" value="Chromosome"/>
</dbReference>
<feature type="transmembrane region" description="Helical" evidence="1">
    <location>
        <begin position="63"/>
        <end position="83"/>
    </location>
</feature>
<sequence>MLPFLIVGGLGLILLVISLVVGDLLDHFDVGDGFLSGTALSVGLVVFGASGVLAASFGWDLVWAYVLAVGLALVAYVISILAIRSLTRSSDGVPASAVGLAGVTTSPVGPAGGEVRLDGPGELERRLAFADHDIESGVRIRVVEHDGARVKVVPA</sequence>
<organism evidence="2 3">
    <name type="scientific">Agromyces intestinalis</name>
    <dbReference type="NCBI Taxonomy" id="2592652"/>
    <lineage>
        <taxon>Bacteria</taxon>
        <taxon>Bacillati</taxon>
        <taxon>Actinomycetota</taxon>
        <taxon>Actinomycetes</taxon>
        <taxon>Micrococcales</taxon>
        <taxon>Microbacteriaceae</taxon>
        <taxon>Agromyces</taxon>
    </lineage>
</organism>
<gene>
    <name evidence="2" type="ORF">FLP10_00525</name>
</gene>
<dbReference type="EMBL" id="CP043505">
    <property type="protein sequence ID" value="QEO15993.1"/>
    <property type="molecule type" value="Genomic_DNA"/>
</dbReference>
<keyword evidence="1" id="KW-1133">Transmembrane helix</keyword>
<name>A0A5C1YJ23_9MICO</name>
<evidence type="ECO:0000313" key="3">
    <source>
        <dbReference type="Proteomes" id="UP000324678"/>
    </source>
</evidence>
<evidence type="ECO:0000313" key="2">
    <source>
        <dbReference type="EMBL" id="QEO15993.1"/>
    </source>
</evidence>
<keyword evidence="3" id="KW-1185">Reference proteome</keyword>
<dbReference type="Gene3D" id="2.40.50.140">
    <property type="entry name" value="Nucleic acid-binding proteins"/>
    <property type="match status" value="1"/>
</dbReference>
<reference evidence="2 3" key="1">
    <citation type="submission" date="2019-09" db="EMBL/GenBank/DDBJ databases">
        <title>Genome sequencing of strain KACC 19306.</title>
        <authorList>
            <person name="Heo J."/>
            <person name="Kim S.-J."/>
            <person name="Kim J.-S."/>
            <person name="Hong S.-B."/>
            <person name="Kwon S.-W."/>
        </authorList>
    </citation>
    <scope>NUCLEOTIDE SEQUENCE [LARGE SCALE GENOMIC DNA]</scope>
    <source>
        <strain evidence="2 3">KACC 19306</strain>
    </source>
</reference>
<keyword evidence="1" id="KW-0472">Membrane</keyword>
<dbReference type="InterPro" id="IPR012340">
    <property type="entry name" value="NA-bd_OB-fold"/>
</dbReference>
<evidence type="ECO:0000256" key="1">
    <source>
        <dbReference type="SAM" id="Phobius"/>
    </source>
</evidence>
<keyword evidence="1" id="KW-0812">Transmembrane</keyword>
<protein>
    <submittedName>
        <fullName evidence="2">Uncharacterized protein</fullName>
    </submittedName>
</protein>
<proteinExistence type="predicted"/>
<dbReference type="OrthoDB" id="5148384at2"/>
<dbReference type="AlphaFoldDB" id="A0A5C1YJ23"/>
<accession>A0A5C1YJ23</accession>
<feature type="transmembrane region" description="Helical" evidence="1">
    <location>
        <begin position="37"/>
        <end position="57"/>
    </location>
</feature>